<dbReference type="Proteomes" id="UP000032871">
    <property type="component" value="Unassembled WGS sequence"/>
</dbReference>
<evidence type="ECO:0000259" key="5">
    <source>
        <dbReference type="PROSITE" id="PS51206"/>
    </source>
</evidence>
<dbReference type="SUPFAM" id="SSF46785">
    <property type="entry name" value="Winged helix' DNA-binding domain"/>
    <property type="match status" value="1"/>
</dbReference>
<dbReference type="AlphaFoldDB" id="E6KZH6"/>
<dbReference type="InterPro" id="IPR036390">
    <property type="entry name" value="WH_DNA-bd_sf"/>
</dbReference>
<evidence type="ECO:0000256" key="1">
    <source>
        <dbReference type="ARBA" id="ARBA00022741"/>
    </source>
</evidence>
<keyword evidence="3" id="KW-0347">Helicase</keyword>
<dbReference type="PROSITE" id="PS51206">
    <property type="entry name" value="SF3_HELICASE_1"/>
    <property type="match status" value="1"/>
</dbReference>
<dbReference type="GO" id="GO:0016787">
    <property type="term" value="F:hydrolase activity"/>
    <property type="evidence" value="ECO:0007669"/>
    <property type="project" value="UniProtKB-KW"/>
</dbReference>
<dbReference type="InterPro" id="IPR036388">
    <property type="entry name" value="WH-like_DNA-bd_sf"/>
</dbReference>
<accession>E6KZH6</accession>
<dbReference type="EC" id="2.7.7.-" evidence="6"/>
<evidence type="ECO:0000256" key="3">
    <source>
        <dbReference type="ARBA" id="ARBA00022806"/>
    </source>
</evidence>
<comment type="caution">
    <text evidence="6">The sequence shown here is derived from an EMBL/GenBank/DDBJ whole genome shotgun (WGS) entry which is preliminary data.</text>
</comment>
<evidence type="ECO:0000313" key="6">
    <source>
        <dbReference type="EMBL" id="EFU67171.1"/>
    </source>
</evidence>
<dbReference type="PANTHER" id="PTHR35372">
    <property type="entry name" value="ATP BINDING PROTEIN-RELATED"/>
    <property type="match status" value="1"/>
</dbReference>
<dbReference type="GO" id="GO:0016779">
    <property type="term" value="F:nucleotidyltransferase activity"/>
    <property type="evidence" value="ECO:0007669"/>
    <property type="project" value="UniProtKB-KW"/>
</dbReference>
<dbReference type="InterPro" id="IPR045455">
    <property type="entry name" value="NrS-1_pol-like_helicase"/>
</dbReference>
<organism evidence="6 7">
    <name type="scientific">Aggregatibacter segnis ATCC 33393</name>
    <dbReference type="NCBI Taxonomy" id="888057"/>
    <lineage>
        <taxon>Bacteria</taxon>
        <taxon>Pseudomonadati</taxon>
        <taxon>Pseudomonadota</taxon>
        <taxon>Gammaproteobacteria</taxon>
        <taxon>Pasteurellales</taxon>
        <taxon>Pasteurellaceae</taxon>
        <taxon>Aggregatibacter</taxon>
    </lineage>
</organism>
<feature type="domain" description="SF3 helicase" evidence="5">
    <location>
        <begin position="43"/>
        <end position="196"/>
    </location>
</feature>
<dbReference type="PANTHER" id="PTHR35372:SF2">
    <property type="entry name" value="SF3 HELICASE DOMAIN-CONTAINING PROTEIN"/>
    <property type="match status" value="1"/>
</dbReference>
<gene>
    <name evidence="6" type="ORF">HMPREF9064_1518</name>
</gene>
<keyword evidence="2" id="KW-0378">Hydrolase</keyword>
<dbReference type="InterPro" id="IPR014015">
    <property type="entry name" value="Helicase_SF3_DNA-vir"/>
</dbReference>
<protein>
    <submittedName>
        <fullName evidence="6">Bacteriophage P4 DNA primase</fullName>
        <ecNumber evidence="6">2.7.7.-</ecNumber>
    </submittedName>
</protein>
<dbReference type="InterPro" id="IPR004968">
    <property type="entry name" value="DNA_primase/NTPase_C"/>
</dbReference>
<reference evidence="6 7" key="1">
    <citation type="submission" date="2010-12" db="EMBL/GenBank/DDBJ databases">
        <authorList>
            <person name="Muzny D."/>
            <person name="Qin X."/>
            <person name="Deng J."/>
            <person name="Jiang H."/>
            <person name="Liu Y."/>
            <person name="Qu J."/>
            <person name="Song X.-Z."/>
            <person name="Zhang L."/>
            <person name="Thornton R."/>
            <person name="Coyle M."/>
            <person name="Francisco L."/>
            <person name="Jackson L."/>
            <person name="Javaid M."/>
            <person name="Korchina V."/>
            <person name="Kovar C."/>
            <person name="Mata R."/>
            <person name="Mathew T."/>
            <person name="Ngo R."/>
            <person name="Nguyen L."/>
            <person name="Nguyen N."/>
            <person name="Okwuonu G."/>
            <person name="Ongeri F."/>
            <person name="Pham C."/>
            <person name="Simmons D."/>
            <person name="Wilczek-Boney K."/>
            <person name="Hale W."/>
            <person name="Jakkamsetti A."/>
            <person name="Pham P."/>
            <person name="Ruth R."/>
            <person name="San Lucas F."/>
            <person name="Warren J."/>
            <person name="Zhang J."/>
            <person name="Zhao Z."/>
            <person name="Zhou C."/>
            <person name="Zhu D."/>
            <person name="Lee S."/>
            <person name="Bess C."/>
            <person name="Blankenburg K."/>
            <person name="Forbes L."/>
            <person name="Fu Q."/>
            <person name="Gubbala S."/>
            <person name="Hirani K."/>
            <person name="Jayaseelan J.C."/>
            <person name="Lara F."/>
            <person name="Munidasa M."/>
            <person name="Palculict T."/>
            <person name="Patil S."/>
            <person name="Pu L.-L."/>
            <person name="Saada N."/>
            <person name="Tang L."/>
            <person name="Weissenberger G."/>
            <person name="Zhu Y."/>
            <person name="Hemphill L."/>
            <person name="Shang Y."/>
            <person name="Youmans B."/>
            <person name="Ayvaz T."/>
            <person name="Ross M."/>
            <person name="Santibanez J."/>
            <person name="Aqrawi P."/>
            <person name="Gross S."/>
            <person name="Joshi V."/>
            <person name="Fowler G."/>
            <person name="Nazareth L."/>
            <person name="Reid J."/>
            <person name="Worley K."/>
            <person name="Petrosino J."/>
            <person name="Highlander S."/>
            <person name="Gibbs R."/>
        </authorList>
    </citation>
    <scope>NUCLEOTIDE SEQUENCE [LARGE SCALE GENOMIC DNA]</scope>
    <source>
        <strain evidence="6 7">ATCC 33393</strain>
    </source>
</reference>
<dbReference type="InterPro" id="IPR027417">
    <property type="entry name" value="P-loop_NTPase"/>
</dbReference>
<proteinExistence type="predicted"/>
<dbReference type="GO" id="GO:0005524">
    <property type="term" value="F:ATP binding"/>
    <property type="evidence" value="ECO:0007669"/>
    <property type="project" value="UniProtKB-KW"/>
</dbReference>
<dbReference type="Pfam" id="PF03288">
    <property type="entry name" value="Pox_D5"/>
    <property type="match status" value="1"/>
</dbReference>
<dbReference type="HOGENOM" id="CLU_024126_0_0_6"/>
<evidence type="ECO:0000256" key="4">
    <source>
        <dbReference type="ARBA" id="ARBA00022840"/>
    </source>
</evidence>
<keyword evidence="1" id="KW-0547">Nucleotide-binding</keyword>
<dbReference type="GO" id="GO:0004386">
    <property type="term" value="F:helicase activity"/>
    <property type="evidence" value="ECO:0007669"/>
    <property type="project" value="UniProtKB-KW"/>
</dbReference>
<keyword evidence="6" id="KW-0548">Nucleotidyltransferase</keyword>
<keyword evidence="7" id="KW-1185">Reference proteome</keyword>
<dbReference type="Pfam" id="PF19263">
    <property type="entry name" value="DUF5906"/>
    <property type="match status" value="1"/>
</dbReference>
<evidence type="ECO:0000313" key="7">
    <source>
        <dbReference type="Proteomes" id="UP000032871"/>
    </source>
</evidence>
<dbReference type="InterPro" id="IPR051620">
    <property type="entry name" value="ORF904-like_C"/>
</dbReference>
<keyword evidence="4" id="KW-0067">ATP-binding</keyword>
<keyword evidence="6" id="KW-0808">Transferase</keyword>
<dbReference type="SUPFAM" id="SSF52540">
    <property type="entry name" value="P-loop containing nucleoside triphosphate hydrolases"/>
    <property type="match status" value="1"/>
</dbReference>
<evidence type="ECO:0000256" key="2">
    <source>
        <dbReference type="ARBA" id="ARBA00022801"/>
    </source>
</evidence>
<sequence>MEFSPHCRENWLTSFIPYDYTNQEENTPHFDNWLNFVADGKEDKKQAILGALYAILTNRHNWQLFFEVTGDGGSGKSVFAQIATMLAGEQNTERGRLVDLDEPRGRENFVNKTLILCLEQSRYGGDGGGLKSISAGDLVNIDPKHKSKFKADIPAIVLIVNNEPTRFTERNGGIERRRVIFHFDKVVPESKRDPHLMDKIEAEAGGIIYKLIQAFKNPLDAKKALTKQKESAEALEIKMNSDHLTVFCSYFLTSQESNGLGIGNAKTGLPRTHLYPAYLVFIEANNIQNALTLNNFTESLRQGLAQHKNKYPYTRRRITSGAEKGRYITNVHFKNFDEFYNEYIKSNR</sequence>
<dbReference type="Gene3D" id="3.40.50.300">
    <property type="entry name" value="P-loop containing nucleotide triphosphate hydrolases"/>
    <property type="match status" value="1"/>
</dbReference>
<dbReference type="EMBL" id="AEPS01000010">
    <property type="protein sequence ID" value="EFU67171.1"/>
    <property type="molecule type" value="Genomic_DNA"/>
</dbReference>
<dbReference type="Gene3D" id="1.10.10.10">
    <property type="entry name" value="Winged helix-like DNA-binding domain superfamily/Winged helix DNA-binding domain"/>
    <property type="match status" value="1"/>
</dbReference>
<name>E6KZH6_9PAST</name>